<dbReference type="HAMAP" id="MF_00771">
    <property type="entry name" value="UPF0310"/>
    <property type="match status" value="1"/>
</dbReference>
<organism evidence="3 4">
    <name type="scientific">Rhizobium daejeonense</name>
    <dbReference type="NCBI Taxonomy" id="240521"/>
    <lineage>
        <taxon>Bacteria</taxon>
        <taxon>Pseudomonadati</taxon>
        <taxon>Pseudomonadota</taxon>
        <taxon>Alphaproteobacteria</taxon>
        <taxon>Hyphomicrobiales</taxon>
        <taxon>Rhizobiaceae</taxon>
        <taxon>Rhizobium/Agrobacterium group</taxon>
        <taxon>Rhizobium</taxon>
    </lineage>
</organism>
<dbReference type="Gene3D" id="3.10.590.10">
    <property type="entry name" value="ph1033 like domains"/>
    <property type="match status" value="1"/>
</dbReference>
<evidence type="ECO:0000313" key="4">
    <source>
        <dbReference type="Proteomes" id="UP000477849"/>
    </source>
</evidence>
<comment type="caution">
    <text evidence="3">The sequence shown here is derived from an EMBL/GenBank/DDBJ whole genome shotgun (WGS) entry which is preliminary data.</text>
</comment>
<reference evidence="3 4" key="1">
    <citation type="submission" date="2020-02" db="EMBL/GenBank/DDBJ databases">
        <title>Genome sequence of the type strain CCBAU10050 of Rhizobium daejeonense.</title>
        <authorList>
            <person name="Gao J."/>
            <person name="Sun J."/>
        </authorList>
    </citation>
    <scope>NUCLEOTIDE SEQUENCE [LARGE SCALE GENOMIC DNA]</scope>
    <source>
        <strain evidence="3 4">CCBAU10050</strain>
    </source>
</reference>
<evidence type="ECO:0000259" key="2">
    <source>
        <dbReference type="Pfam" id="PF01878"/>
    </source>
</evidence>
<accession>A0A6M1S641</accession>
<dbReference type="InterPro" id="IPR002740">
    <property type="entry name" value="EVE_domain"/>
</dbReference>
<dbReference type="InterPro" id="IPR022996">
    <property type="entry name" value="UPF0310"/>
</dbReference>
<evidence type="ECO:0000313" key="3">
    <source>
        <dbReference type="EMBL" id="NGO62146.1"/>
    </source>
</evidence>
<dbReference type="EMBL" id="JAAKZH010000001">
    <property type="protein sequence ID" value="NGO62146.1"/>
    <property type="molecule type" value="Genomic_DNA"/>
</dbReference>
<dbReference type="AlphaFoldDB" id="A0A6M1S641"/>
<protein>
    <recommendedName>
        <fullName evidence="1">UPF0310 protein G6N76_00555</fullName>
    </recommendedName>
</protein>
<dbReference type="NCBIfam" id="NF002616">
    <property type="entry name" value="PRK02268.1-2"/>
    <property type="match status" value="1"/>
</dbReference>
<dbReference type="Proteomes" id="UP000477849">
    <property type="component" value="Unassembled WGS sequence"/>
</dbReference>
<keyword evidence="4" id="KW-1185">Reference proteome</keyword>
<comment type="similarity">
    <text evidence="1">Belongs to the UPF0310 family.</text>
</comment>
<name>A0A6M1S641_9HYPH</name>
<dbReference type="InterPro" id="IPR015947">
    <property type="entry name" value="PUA-like_sf"/>
</dbReference>
<sequence length="159" mass="17376">MAMAWIIVASADHVAGGVAGGFVQACHGKDAPLRRIQPGETVITYSSSAIFGQAVPLKAFTAIGTLLERPPYRVEMMEGFHPSRRDVEWHASQPAPIRPLLDRLELTRGNRNWGYAFRFGILRITEEDASIIATAMNAGTTKTLSSEPKETLQLPLFGI</sequence>
<dbReference type="Pfam" id="PF01878">
    <property type="entry name" value="EVE"/>
    <property type="match status" value="1"/>
</dbReference>
<gene>
    <name evidence="3" type="ORF">G6N76_00555</name>
</gene>
<evidence type="ECO:0000256" key="1">
    <source>
        <dbReference type="HAMAP-Rule" id="MF_00771"/>
    </source>
</evidence>
<proteinExistence type="inferred from homology"/>
<dbReference type="SUPFAM" id="SSF88697">
    <property type="entry name" value="PUA domain-like"/>
    <property type="match status" value="1"/>
</dbReference>
<feature type="domain" description="EVE" evidence="2">
    <location>
        <begin position="5"/>
        <end position="134"/>
    </location>
</feature>
<dbReference type="CDD" id="cd21132">
    <property type="entry name" value="EVE-like"/>
    <property type="match status" value="1"/>
</dbReference>